<evidence type="ECO:0000259" key="1">
    <source>
        <dbReference type="PROSITE" id="PS50994"/>
    </source>
</evidence>
<keyword evidence="3" id="KW-1185">Reference proteome</keyword>
<reference evidence="2" key="1">
    <citation type="journal article" date="2020" name="J Insects Food Feed">
        <title>The yellow mealworm (Tenebrio molitor) genome: a resource for the emerging insects as food and feed industry.</title>
        <authorList>
            <person name="Eriksson T."/>
            <person name="Andere A."/>
            <person name="Kelstrup H."/>
            <person name="Emery V."/>
            <person name="Picard C."/>
        </authorList>
    </citation>
    <scope>NUCLEOTIDE SEQUENCE</scope>
    <source>
        <strain evidence="2">Stoneville</strain>
        <tissue evidence="2">Whole head</tissue>
    </source>
</reference>
<evidence type="ECO:0000313" key="2">
    <source>
        <dbReference type="EMBL" id="KAH0809501.1"/>
    </source>
</evidence>
<dbReference type="InterPro" id="IPR050951">
    <property type="entry name" value="Retrovirus_Pol_polyprotein"/>
</dbReference>
<dbReference type="PROSITE" id="PS50994">
    <property type="entry name" value="INTEGRASE"/>
    <property type="match status" value="1"/>
</dbReference>
<dbReference type="Pfam" id="PF24626">
    <property type="entry name" value="SH3_Tf2-1"/>
    <property type="match status" value="1"/>
</dbReference>
<dbReference type="GO" id="GO:0003676">
    <property type="term" value="F:nucleic acid binding"/>
    <property type="evidence" value="ECO:0007669"/>
    <property type="project" value="InterPro"/>
</dbReference>
<dbReference type="GO" id="GO:0015074">
    <property type="term" value="P:DNA integration"/>
    <property type="evidence" value="ECO:0007669"/>
    <property type="project" value="InterPro"/>
</dbReference>
<protein>
    <recommendedName>
        <fullName evidence="1">Integrase catalytic domain-containing protein</fullName>
    </recommendedName>
</protein>
<name>A0A8J6H7Y2_TENMO</name>
<dbReference type="AlphaFoldDB" id="A0A8J6H7Y2"/>
<dbReference type="InterPro" id="IPR036397">
    <property type="entry name" value="RNaseH_sf"/>
</dbReference>
<organism evidence="2 3">
    <name type="scientific">Tenebrio molitor</name>
    <name type="common">Yellow mealworm beetle</name>
    <dbReference type="NCBI Taxonomy" id="7067"/>
    <lineage>
        <taxon>Eukaryota</taxon>
        <taxon>Metazoa</taxon>
        <taxon>Ecdysozoa</taxon>
        <taxon>Arthropoda</taxon>
        <taxon>Hexapoda</taxon>
        <taxon>Insecta</taxon>
        <taxon>Pterygota</taxon>
        <taxon>Neoptera</taxon>
        <taxon>Endopterygota</taxon>
        <taxon>Coleoptera</taxon>
        <taxon>Polyphaga</taxon>
        <taxon>Cucujiformia</taxon>
        <taxon>Tenebrionidae</taxon>
        <taxon>Tenebrio</taxon>
    </lineage>
</organism>
<dbReference type="EMBL" id="JABDTM020028099">
    <property type="protein sequence ID" value="KAH0809501.1"/>
    <property type="molecule type" value="Genomic_DNA"/>
</dbReference>
<evidence type="ECO:0000313" key="3">
    <source>
        <dbReference type="Proteomes" id="UP000719412"/>
    </source>
</evidence>
<sequence length="340" mass="38585">MLICDNGTQLRGRSFRALCERYEVKIQYTPHHYPRADPTERTNRVVKTMIATYIKSDHRHWSDHLAAIGCAIRTACHETTGYSPYFANFGREHKVLGSEHYHPLSPADPRLEDFVQKRQLGFQKLFGEIANRLQTAHEKNKRVYDLRRRPVDYQPGQLVWRRDKSLSDAVGHYTAKLGPKFVGPFKIARKIGYGTYELTDDTGIKRGHWHVQDLKPVRDPYDDGSSYSPKPCGWCAVSSPCGKFERTLPTPLREDFGPNAKARDAIEVDFCEAFPLPEGIDFDLNRLTSRSRKKPCVGLIVDAPETSVAPVSSLELSAPLKGLCHHIPERLGKDTLLYGP</sequence>
<feature type="domain" description="Integrase catalytic" evidence="1">
    <location>
        <begin position="1"/>
        <end position="92"/>
    </location>
</feature>
<gene>
    <name evidence="2" type="ORF">GEV33_013290</name>
</gene>
<reference evidence="2" key="2">
    <citation type="submission" date="2021-08" db="EMBL/GenBank/DDBJ databases">
        <authorList>
            <person name="Eriksson T."/>
        </authorList>
    </citation>
    <scope>NUCLEOTIDE SEQUENCE</scope>
    <source>
        <strain evidence="2">Stoneville</strain>
        <tissue evidence="2">Whole head</tissue>
    </source>
</reference>
<dbReference type="InterPro" id="IPR001584">
    <property type="entry name" value="Integrase_cat-core"/>
</dbReference>
<dbReference type="InterPro" id="IPR056924">
    <property type="entry name" value="SH3_Tf2-1"/>
</dbReference>
<dbReference type="Proteomes" id="UP000719412">
    <property type="component" value="Unassembled WGS sequence"/>
</dbReference>
<proteinExistence type="predicted"/>
<dbReference type="InterPro" id="IPR012337">
    <property type="entry name" value="RNaseH-like_sf"/>
</dbReference>
<dbReference type="SUPFAM" id="SSF53098">
    <property type="entry name" value="Ribonuclease H-like"/>
    <property type="match status" value="1"/>
</dbReference>
<dbReference type="Gene3D" id="3.30.420.10">
    <property type="entry name" value="Ribonuclease H-like superfamily/Ribonuclease H"/>
    <property type="match status" value="1"/>
</dbReference>
<dbReference type="PANTHER" id="PTHR37984">
    <property type="entry name" value="PROTEIN CBG26694"/>
    <property type="match status" value="1"/>
</dbReference>
<comment type="caution">
    <text evidence="2">The sequence shown here is derived from an EMBL/GenBank/DDBJ whole genome shotgun (WGS) entry which is preliminary data.</text>
</comment>
<accession>A0A8J6H7Y2</accession>
<dbReference type="PANTHER" id="PTHR37984:SF5">
    <property type="entry name" value="PROTEIN NYNRIN-LIKE"/>
    <property type="match status" value="1"/>
</dbReference>